<proteinExistence type="predicted"/>
<evidence type="ECO:0000313" key="3">
    <source>
        <dbReference type="EMBL" id="OOM70446.1"/>
    </source>
</evidence>
<dbReference type="InterPro" id="IPR006047">
    <property type="entry name" value="GH13_cat_dom"/>
</dbReference>
<dbReference type="InterPro" id="IPR017853">
    <property type="entry name" value="GH"/>
</dbReference>
<dbReference type="PANTHER" id="PTHR10357:SF209">
    <property type="entry name" value="PERIPLASMIC ALPHA-AMYLASE"/>
    <property type="match status" value="1"/>
</dbReference>
<keyword evidence="1" id="KW-0732">Signal</keyword>
<dbReference type="GO" id="GO:0004556">
    <property type="term" value="F:alpha-amylase activity"/>
    <property type="evidence" value="ECO:0007669"/>
    <property type="project" value="UniProtKB-EC"/>
</dbReference>
<dbReference type="Pfam" id="PF00128">
    <property type="entry name" value="Alpha-amylase"/>
    <property type="match status" value="1"/>
</dbReference>
<dbReference type="InterPro" id="IPR013783">
    <property type="entry name" value="Ig-like_fold"/>
</dbReference>
<organism evidence="3 4">
    <name type="scientific">Clostridium puniceum</name>
    <dbReference type="NCBI Taxonomy" id="29367"/>
    <lineage>
        <taxon>Bacteria</taxon>
        <taxon>Bacillati</taxon>
        <taxon>Bacillota</taxon>
        <taxon>Clostridia</taxon>
        <taxon>Eubacteriales</taxon>
        <taxon>Clostridiaceae</taxon>
        <taxon>Clostridium</taxon>
    </lineage>
</organism>
<dbReference type="Proteomes" id="UP000190890">
    <property type="component" value="Unassembled WGS sequence"/>
</dbReference>
<protein>
    <submittedName>
        <fullName evidence="3">Alpha-amylase</fullName>
        <ecNumber evidence="3">3.2.1.1</ecNumber>
    </submittedName>
</protein>
<dbReference type="OrthoDB" id="9805159at2"/>
<dbReference type="Pfam" id="PF16738">
    <property type="entry name" value="CBM26"/>
    <property type="match status" value="2"/>
</dbReference>
<dbReference type="STRING" id="29367.CLPUN_52170"/>
<dbReference type="PANTHER" id="PTHR10357">
    <property type="entry name" value="ALPHA-AMYLASE FAMILY MEMBER"/>
    <property type="match status" value="1"/>
</dbReference>
<name>A0A1S8SY64_9CLOT</name>
<dbReference type="InterPro" id="IPR031965">
    <property type="entry name" value="CBM26"/>
</dbReference>
<gene>
    <name evidence="3" type="primary">malS</name>
    <name evidence="3" type="ORF">CLPUN_52170</name>
</gene>
<keyword evidence="4" id="KW-1185">Reference proteome</keyword>
<dbReference type="RefSeq" id="WP_077850098.1">
    <property type="nucleotide sequence ID" value="NZ_LZZM01000240.1"/>
</dbReference>
<dbReference type="Gene3D" id="3.20.20.80">
    <property type="entry name" value="Glycosidases"/>
    <property type="match status" value="2"/>
</dbReference>
<evidence type="ECO:0000259" key="2">
    <source>
        <dbReference type="SMART" id="SM00642"/>
    </source>
</evidence>
<keyword evidence="3" id="KW-0378">Hydrolase</keyword>
<evidence type="ECO:0000313" key="4">
    <source>
        <dbReference type="Proteomes" id="UP000190890"/>
    </source>
</evidence>
<dbReference type="SMART" id="SM00642">
    <property type="entry name" value="Aamy"/>
    <property type="match status" value="1"/>
</dbReference>
<dbReference type="AlphaFoldDB" id="A0A1S8SY64"/>
<comment type="caution">
    <text evidence="3">The sequence shown here is derived from an EMBL/GenBank/DDBJ whole genome shotgun (WGS) entry which is preliminary data.</text>
</comment>
<keyword evidence="3" id="KW-0326">Glycosidase</keyword>
<feature type="signal peptide" evidence="1">
    <location>
        <begin position="1"/>
        <end position="27"/>
    </location>
</feature>
<dbReference type="EC" id="3.2.1.1" evidence="3"/>
<sequence length="1011" mass="111625">MKSKKIQNFVASAVFLATLFSTTMVSASIGDVGKLTNSSTQNILKVNIDNDGSVKYSEPSAKDSNLKKPFAWKNATVYFELTDRFNNGDTSNDHSYGRGLDQNGNVQAGYTNNPGAFQGGDLKGLTQKVNDGYFTNLGVNAIWITAPYEQIHGFTSGNDDGGNAQNNGKGFPYYSYHGYWALDYSNIDANMGTADDLKTFVDTAHSKGIRVVMDIVLNHVGYATMKDANEYGFGGLASGWEKYYYGPLKDLVGGAIEGKNYYNLDDSKWSTKWWGTGFVRASVGYAGYPKTSEGAGWTDCLAGLPDIKTESTTEIGLPPLLETKWKKEGRYDKEMASLNSFFEKRNLKRIPRNYVIKWLTDYIRNYGIDGFRCDTANQVDLDSWASLNKEARVAFDEYKSNNPDKVLDPNAEFWTVGESWGHGVNKDAFYTQGGFSSMINFTFKDVSASNIKAKYNALSKVNDDDNFDVLSYISSHDDKLYNRDNLIYGGTSLLLAPGTVQIFYGDETARPLSWTDRFSSNYTDQTYRTFMNWSDLNNSNGKALTILAHWQKLGQFRNKHLAVGAGINIDLSSNPYTFGRTYNKDGVADKVVCAIGASGDTNVNVSNTFSDGSKVRDAYTGAITTVVNGKATFTADKNGVILIEKADNTPDVGVNPGSKKYYEDTLKLSLNVSGADTGTYSINGEAEKAFKNEDVITIGENLAYESATTITVKASNSDGSATQTYTYTKKDPNFVSNVYLKKPANFGTPKVYIYSESDGTINEVTKWPGVEMKSEGNDLYRYSLPKGFSDAKVIFNDGNNQIPGSGQIGFSLDNGSTMIYDSGDWKNYVIENNPQASISKESCDFTDSLSLTLRAKNSTSSTYSIDGGTEVNYKDGDVITIGKDALVNDKITITLKVTDGKKSDIKSYTYTKKEKTKAATVYCRKPQGWGKLKTYIYDDTQNSVKEVAKWPGVEMKSEGNDLYSYTLPDGWEDAYVIFTDGKNQVPGSGKRGYKLSKESKMIYDNGTWKVY</sequence>
<accession>A0A1S8SY64</accession>
<dbReference type="GO" id="GO:0005975">
    <property type="term" value="P:carbohydrate metabolic process"/>
    <property type="evidence" value="ECO:0007669"/>
    <property type="project" value="InterPro"/>
</dbReference>
<dbReference type="SUPFAM" id="SSF51445">
    <property type="entry name" value="(Trans)glycosidases"/>
    <property type="match status" value="1"/>
</dbReference>
<evidence type="ECO:0000256" key="1">
    <source>
        <dbReference type="SAM" id="SignalP"/>
    </source>
</evidence>
<feature type="chain" id="PRO_5012345588" evidence="1">
    <location>
        <begin position="28"/>
        <end position="1011"/>
    </location>
</feature>
<reference evidence="3 4" key="1">
    <citation type="submission" date="2016-05" db="EMBL/GenBank/DDBJ databases">
        <title>Microbial solvent formation.</title>
        <authorList>
            <person name="Poehlein A."/>
            <person name="Montoya Solano J.D."/>
            <person name="Flitsch S."/>
            <person name="Krabben P."/>
            <person name="Duerre P."/>
            <person name="Daniel R."/>
        </authorList>
    </citation>
    <scope>NUCLEOTIDE SEQUENCE [LARGE SCALE GENOMIC DNA]</scope>
    <source>
        <strain evidence="3 4">DSM 2619</strain>
    </source>
</reference>
<dbReference type="EMBL" id="LZZM01000240">
    <property type="protein sequence ID" value="OOM70446.1"/>
    <property type="molecule type" value="Genomic_DNA"/>
</dbReference>
<feature type="domain" description="Glycosyl hydrolase family 13 catalytic" evidence="2">
    <location>
        <begin position="79"/>
        <end position="557"/>
    </location>
</feature>
<dbReference type="Gene3D" id="2.60.40.10">
    <property type="entry name" value="Immunoglobulins"/>
    <property type="match status" value="2"/>
</dbReference>